<dbReference type="Gene3D" id="3.40.190.290">
    <property type="match status" value="1"/>
</dbReference>
<dbReference type="Pfam" id="PF03466">
    <property type="entry name" value="LysR_substrate"/>
    <property type="match status" value="1"/>
</dbReference>
<dbReference type="EMBL" id="QHLQ01000030">
    <property type="protein sequence ID" value="NIZ63168.1"/>
    <property type="molecule type" value="Genomic_DNA"/>
</dbReference>
<evidence type="ECO:0000256" key="1">
    <source>
        <dbReference type="ARBA" id="ARBA00009437"/>
    </source>
</evidence>
<comment type="caution">
    <text evidence="6">The sequence shown here is derived from an EMBL/GenBank/DDBJ whole genome shotgun (WGS) entry which is preliminary data.</text>
</comment>
<evidence type="ECO:0000259" key="5">
    <source>
        <dbReference type="PROSITE" id="PS50931"/>
    </source>
</evidence>
<accession>A0ABX0WD50</accession>
<dbReference type="PROSITE" id="PS50931">
    <property type="entry name" value="HTH_LYSR"/>
    <property type="match status" value="1"/>
</dbReference>
<comment type="similarity">
    <text evidence="1">Belongs to the LysR transcriptional regulatory family.</text>
</comment>
<dbReference type="RefSeq" id="WP_167685799.1">
    <property type="nucleotide sequence ID" value="NZ_QHLQ01000030.1"/>
</dbReference>
<reference evidence="6 7" key="1">
    <citation type="submission" date="2018-05" db="EMBL/GenBank/DDBJ databases">
        <authorList>
            <person name="Zhang Y.-J."/>
        </authorList>
    </citation>
    <scope>NUCLEOTIDE SEQUENCE [LARGE SCALE GENOMIC DNA]</scope>
    <source>
        <strain evidence="6 7">CY04</strain>
    </source>
</reference>
<dbReference type="InterPro" id="IPR036390">
    <property type="entry name" value="WH_DNA-bd_sf"/>
</dbReference>
<keyword evidence="7" id="KW-1185">Reference proteome</keyword>
<dbReference type="Pfam" id="PF00126">
    <property type="entry name" value="HTH_1"/>
    <property type="match status" value="1"/>
</dbReference>
<dbReference type="PANTHER" id="PTHR30427">
    <property type="entry name" value="TRANSCRIPTIONAL ACTIVATOR PROTEIN LYSR"/>
    <property type="match status" value="1"/>
</dbReference>
<keyword evidence="3" id="KW-0238">DNA-binding</keyword>
<dbReference type="SUPFAM" id="SSF46785">
    <property type="entry name" value="Winged helix' DNA-binding domain"/>
    <property type="match status" value="1"/>
</dbReference>
<dbReference type="SUPFAM" id="SSF53850">
    <property type="entry name" value="Periplasmic binding protein-like II"/>
    <property type="match status" value="1"/>
</dbReference>
<name>A0ABX0WD50_9RHOB</name>
<evidence type="ECO:0000256" key="2">
    <source>
        <dbReference type="ARBA" id="ARBA00023015"/>
    </source>
</evidence>
<keyword evidence="4" id="KW-0804">Transcription</keyword>
<dbReference type="InterPro" id="IPR005119">
    <property type="entry name" value="LysR_subst-bd"/>
</dbReference>
<dbReference type="InterPro" id="IPR036388">
    <property type="entry name" value="WH-like_DNA-bd_sf"/>
</dbReference>
<feature type="domain" description="HTH lysR-type" evidence="5">
    <location>
        <begin position="3"/>
        <end position="60"/>
    </location>
</feature>
<evidence type="ECO:0000313" key="6">
    <source>
        <dbReference type="EMBL" id="NIZ63168.1"/>
    </source>
</evidence>
<evidence type="ECO:0000256" key="4">
    <source>
        <dbReference type="ARBA" id="ARBA00023163"/>
    </source>
</evidence>
<dbReference type="InterPro" id="IPR000847">
    <property type="entry name" value="LysR_HTH_N"/>
</dbReference>
<sequence>MKFKLRQLEAFQAVAQTGSVTRAAKSLGISQPATSRLLSDFSNSVAIELFRRESGTLIPTSEARYLLSEVGRVFDSLRHLEELNRDLTDRKAGHLRIACLPGFASSHLPQLLASFLRERPGVNLTLEPDRPERILEWIIGEQYDCGITDGFSGHPAVEHTDIAVKTVCIFPRGHRLAELDRVSPLDLVDEKIIHTRKGSPFFTSLSQSFSDYGVLLNSWVEVRQFSTACIMVAEGQGVSVVSAIDAEQFKSLGMEIRPFEPEIVHWLSILRPASGSRSLLSLDFVETFVESLQPYVVHVPPRVI</sequence>
<protein>
    <submittedName>
        <fullName evidence="6">LysR family transcriptional regulator</fullName>
    </submittedName>
</protein>
<keyword evidence="2" id="KW-0805">Transcription regulation</keyword>
<dbReference type="Gene3D" id="1.10.10.10">
    <property type="entry name" value="Winged helix-like DNA-binding domain superfamily/Winged helix DNA-binding domain"/>
    <property type="match status" value="1"/>
</dbReference>
<dbReference type="PANTHER" id="PTHR30427:SF1">
    <property type="entry name" value="TRANSCRIPTIONAL ACTIVATOR PROTEIN LYSR"/>
    <property type="match status" value="1"/>
</dbReference>
<organism evidence="6 7">
    <name type="scientific">Parasedimentitalea denitrificans</name>
    <dbReference type="NCBI Taxonomy" id="2211118"/>
    <lineage>
        <taxon>Bacteria</taxon>
        <taxon>Pseudomonadati</taxon>
        <taxon>Pseudomonadota</taxon>
        <taxon>Alphaproteobacteria</taxon>
        <taxon>Rhodobacterales</taxon>
        <taxon>Paracoccaceae</taxon>
        <taxon>Parasedimentitalea</taxon>
    </lineage>
</organism>
<dbReference type="Proteomes" id="UP001429564">
    <property type="component" value="Unassembled WGS sequence"/>
</dbReference>
<evidence type="ECO:0000256" key="3">
    <source>
        <dbReference type="ARBA" id="ARBA00023125"/>
    </source>
</evidence>
<proteinExistence type="inferred from homology"/>
<gene>
    <name evidence="6" type="ORF">DL239_19570</name>
</gene>
<evidence type="ECO:0000313" key="7">
    <source>
        <dbReference type="Proteomes" id="UP001429564"/>
    </source>
</evidence>